<dbReference type="RefSeq" id="WP_058389419.1">
    <property type="nucleotide sequence ID" value="NZ_CP025061.1"/>
</dbReference>
<dbReference type="InterPro" id="IPR001296">
    <property type="entry name" value="Glyco_trans_1"/>
</dbReference>
<feature type="domain" description="Glycosyltransferase subfamily 4-like N-terminal" evidence="4">
    <location>
        <begin position="17"/>
        <end position="171"/>
    </location>
</feature>
<evidence type="ECO:0000256" key="1">
    <source>
        <dbReference type="ARBA" id="ARBA00022676"/>
    </source>
</evidence>
<keyword evidence="2 5" id="KW-0808">Transferase</keyword>
<proteinExistence type="predicted"/>
<reference evidence="5" key="1">
    <citation type="submission" date="2016-12" db="EMBL/GenBank/DDBJ databases">
        <title>Draft genome sequence of Roseomonas mucosa strain AU37, isolated from a peripheral intravenous catheter.</title>
        <authorList>
            <person name="Choudhury M.A."/>
            <person name="Sidjabat H.E."/>
            <person name="Wailan A.M."/>
            <person name="Zhang L."/>
            <person name="Marsh N.M."/>
            <person name="Rickard C.M."/>
            <person name="Davies M."/>
            <person name="Mcmillan D.J."/>
        </authorList>
    </citation>
    <scope>NUCLEOTIDE SEQUENCE [LARGE SCALE GENOMIC DNA]</scope>
    <source>
        <strain evidence="5">AU37</strain>
    </source>
</reference>
<dbReference type="STRING" id="207340.APZ41_012545"/>
<evidence type="ECO:0000313" key="6">
    <source>
        <dbReference type="Proteomes" id="UP000054844"/>
    </source>
</evidence>
<dbReference type="Proteomes" id="UP000054844">
    <property type="component" value="Unassembled WGS sequence"/>
</dbReference>
<dbReference type="InterPro" id="IPR028098">
    <property type="entry name" value="Glyco_trans_4-like_N"/>
</dbReference>
<dbReference type="OrthoDB" id="5147801at2"/>
<dbReference type="SUPFAM" id="SSF53756">
    <property type="entry name" value="UDP-Glycosyltransferase/glycogen phosphorylase"/>
    <property type="match status" value="1"/>
</dbReference>
<dbReference type="Pfam" id="PF00534">
    <property type="entry name" value="Glycos_transf_1"/>
    <property type="match status" value="1"/>
</dbReference>
<evidence type="ECO:0000259" key="4">
    <source>
        <dbReference type="Pfam" id="PF13439"/>
    </source>
</evidence>
<dbReference type="PANTHER" id="PTHR12526:SF510">
    <property type="entry name" value="D-INOSITOL 3-PHOSPHATE GLYCOSYLTRANSFERASE"/>
    <property type="match status" value="1"/>
</dbReference>
<dbReference type="Gene3D" id="3.40.50.2000">
    <property type="entry name" value="Glycogen Phosphorylase B"/>
    <property type="match status" value="2"/>
</dbReference>
<dbReference type="AlphaFoldDB" id="A0A1S8D4D6"/>
<dbReference type="GO" id="GO:0016757">
    <property type="term" value="F:glycosyltransferase activity"/>
    <property type="evidence" value="ECO:0007669"/>
    <property type="project" value="UniProtKB-KW"/>
</dbReference>
<name>A0A1S8D4D6_9PROT</name>
<accession>A0A1S8D4D6</accession>
<evidence type="ECO:0000313" key="5">
    <source>
        <dbReference type="EMBL" id="ONH82819.1"/>
    </source>
</evidence>
<comment type="caution">
    <text evidence="5">The sequence shown here is derived from an EMBL/GenBank/DDBJ whole genome shotgun (WGS) entry which is preliminary data.</text>
</comment>
<gene>
    <name evidence="5" type="ORF">APZ41_012545</name>
</gene>
<organism evidence="5 6">
    <name type="scientific">Roseomonas mucosa</name>
    <dbReference type="NCBI Taxonomy" id="207340"/>
    <lineage>
        <taxon>Bacteria</taxon>
        <taxon>Pseudomonadati</taxon>
        <taxon>Pseudomonadota</taxon>
        <taxon>Alphaproteobacteria</taxon>
        <taxon>Acetobacterales</taxon>
        <taxon>Roseomonadaceae</taxon>
        <taxon>Roseomonas</taxon>
    </lineage>
</organism>
<evidence type="ECO:0000259" key="3">
    <source>
        <dbReference type="Pfam" id="PF00534"/>
    </source>
</evidence>
<keyword evidence="1" id="KW-0328">Glycosyltransferase</keyword>
<keyword evidence="6" id="KW-1185">Reference proteome</keyword>
<sequence>MPTPPAILQVLPALHSGGVERGTVEIAQAIARAGYRALVASAGGAMAREVEAVGGRHVTLPLDRKSPAALVANAGALARLIRAEGVRIVHARSRFPAWSAFWAARRTGVRFVTTYHGVYSEDFPGKRLYNSVMVRGDRVIAISEHVAEVIRRRHGIGPDRLRLIPRGVDVSAFDPDAIPPERIAALRAAWGVPERQPVVMLPGRLSRWKGQGTFLTALSRLGEDGPTGILVGEGDYRAELERDAATLGLGDRLLLPGITRDMPAALMLANLAVHASTKPEPFGRTVIEAQAMRVPVIAADLGAPRETVEEGVTGWRVPPGDPAALAGAIRRALALPPDARAAIGAAARAAVLARYTTAAMQAATLDVYRELL</sequence>
<dbReference type="PANTHER" id="PTHR12526">
    <property type="entry name" value="GLYCOSYLTRANSFERASE"/>
    <property type="match status" value="1"/>
</dbReference>
<evidence type="ECO:0000256" key="2">
    <source>
        <dbReference type="ARBA" id="ARBA00022679"/>
    </source>
</evidence>
<feature type="domain" description="Glycosyl transferase family 1" evidence="3">
    <location>
        <begin position="186"/>
        <end position="348"/>
    </location>
</feature>
<protein>
    <submittedName>
        <fullName evidence="5">Glycosyl transferase</fullName>
    </submittedName>
</protein>
<dbReference type="Pfam" id="PF13439">
    <property type="entry name" value="Glyco_transf_4"/>
    <property type="match status" value="1"/>
</dbReference>
<dbReference type="EMBL" id="LLWF02000040">
    <property type="protein sequence ID" value="ONH82819.1"/>
    <property type="molecule type" value="Genomic_DNA"/>
</dbReference>
<dbReference type="CDD" id="cd03819">
    <property type="entry name" value="GT4_WavL-like"/>
    <property type="match status" value="1"/>
</dbReference>